<evidence type="ECO:0000313" key="1">
    <source>
        <dbReference type="EMBL" id="ACD24262.1"/>
    </source>
</evidence>
<proteinExistence type="predicted"/>
<dbReference type="Gene3D" id="1.10.3230.30">
    <property type="entry name" value="Phage gp6-like head-tail connector protein"/>
    <property type="match status" value="1"/>
</dbReference>
<reference evidence="1" key="1">
    <citation type="submission" date="2009-06" db="EMBL/GenBank/DDBJ databases">
        <authorList>
            <consortium name="US DOE Joint Genome Institute (JGI-PGF)"/>
            <person name="Lucas S."/>
            <person name="Copeland A."/>
            <person name="Lapidus A."/>
            <person name="Glavina del Rio T."/>
            <person name="Dalin E."/>
            <person name="Tice H."/>
            <person name="Bruce D."/>
            <person name="Goodwin L."/>
            <person name="Pitluck S."/>
            <person name="Kyrpides N."/>
            <person name="Mavromatis K."/>
            <person name="Ivanova N."/>
            <person name="Saunders E."/>
            <person name="Brettin T."/>
            <person name="Detter J.C."/>
            <person name="Han C."/>
            <person name="Larimer F."/>
            <person name="Land M."/>
            <person name="Hauser L."/>
            <person name="Markowitz V."/>
            <person name="Cheng J.-F."/>
            <person name="Hugenholtz P."/>
            <person name="Woyke T."/>
            <person name="Wu D."/>
            <person name="Gronow S."/>
            <person name="Klenk H.-P."/>
            <person name="Eisen J.A."/>
        </authorList>
    </citation>
    <scope>NUCLEOTIDE SEQUENCE</scope>
    <source>
        <strain evidence="1">Eklund 17B</strain>
    </source>
</reference>
<protein>
    <submittedName>
        <fullName evidence="1">DNA packaging protein</fullName>
    </submittedName>
</protein>
<dbReference type="EMBL" id="CP001056">
    <property type="protein sequence ID" value="ACD24262.1"/>
    <property type="molecule type" value="Genomic_DNA"/>
</dbReference>
<dbReference type="NCBIfam" id="TIGR01560">
    <property type="entry name" value="put_DNA_pack"/>
    <property type="match status" value="1"/>
</dbReference>
<dbReference type="Pfam" id="PF05135">
    <property type="entry name" value="Phage_connect_1"/>
    <property type="match status" value="1"/>
</dbReference>
<dbReference type="CDD" id="cd08054">
    <property type="entry name" value="gp6"/>
    <property type="match status" value="1"/>
</dbReference>
<dbReference type="InterPro" id="IPR021146">
    <property type="entry name" value="Phage_gp6-like_head-tail"/>
</dbReference>
<dbReference type="InterPro" id="IPR006450">
    <property type="entry name" value="Phage_HK97_gp6-like"/>
</dbReference>
<organism evidence="1">
    <name type="scientific">Clostridium botulinum (strain Eklund 17B / Type B)</name>
    <dbReference type="NCBI Taxonomy" id="935198"/>
    <lineage>
        <taxon>Bacteria</taxon>
        <taxon>Bacillati</taxon>
        <taxon>Bacillota</taxon>
        <taxon>Clostridia</taxon>
        <taxon>Eubacteriales</taxon>
        <taxon>Clostridiaceae</taxon>
        <taxon>Clostridium</taxon>
    </lineage>
</organism>
<dbReference type="PATRIC" id="fig|935198.13.peg.32"/>
<reference evidence="1" key="2">
    <citation type="submission" date="2009-08" db="EMBL/GenBank/DDBJ databases">
        <authorList>
            <person name="Shrivastava S."/>
            <person name="Brinkac L.M."/>
            <person name="Dodson R.J."/>
            <person name="Harkins D.M."/>
            <person name="Durkin A.S."/>
            <person name="Sutton G."/>
        </authorList>
    </citation>
    <scope>NUCLEOTIDE SEQUENCE</scope>
    <source>
        <strain evidence="1">Eklund 17B</strain>
    </source>
</reference>
<dbReference type="AlphaFoldDB" id="B2THE3"/>
<accession>U4P3X6</accession>
<dbReference type="KEGG" id="cbk:CLL_A0041"/>
<gene>
    <name evidence="1" type="ordered locus">CLL_A0041</name>
</gene>
<name>B2THE3_CLOBB</name>
<sequence>MIITLEEAKNLLRVDFEEDNGLIQTLINTIPQYLENKTGRPWDTDVINPLVKTLAGFLLKSWYDGSTPQLEKTIENIIATLTPMAR</sequence>
<accession>B2THE3</accession>
<dbReference type="HOGENOM" id="CLU_184993_0_0_9"/>